<dbReference type="InterPro" id="IPR013342">
    <property type="entry name" value="Mandelate_racemase_C"/>
</dbReference>
<evidence type="ECO:0000256" key="1">
    <source>
        <dbReference type="ARBA" id="ARBA00001737"/>
    </source>
</evidence>
<dbReference type="GO" id="GO:0050023">
    <property type="term" value="F:L-fuconate dehydratase activity"/>
    <property type="evidence" value="ECO:0007669"/>
    <property type="project" value="UniProtKB-EC"/>
</dbReference>
<name>A0A7Z0J755_9MICO</name>
<feature type="domain" description="Mandelate racemase/muconate lactonizing enzyme C-terminal" evidence="7">
    <location>
        <begin position="199"/>
        <end position="295"/>
    </location>
</feature>
<evidence type="ECO:0000256" key="2">
    <source>
        <dbReference type="ARBA" id="ARBA00001946"/>
    </source>
</evidence>
<keyword evidence="5" id="KW-0460">Magnesium</keyword>
<evidence type="ECO:0000256" key="3">
    <source>
        <dbReference type="ARBA" id="ARBA00013142"/>
    </source>
</evidence>
<dbReference type="CDD" id="cd03324">
    <property type="entry name" value="rTSbeta_L-fuconate_dehydratase"/>
    <property type="match status" value="1"/>
</dbReference>
<dbReference type="GO" id="GO:0000287">
    <property type="term" value="F:magnesium ion binding"/>
    <property type="evidence" value="ECO:0007669"/>
    <property type="project" value="TreeGrafter"/>
</dbReference>
<dbReference type="SFLD" id="SFLDS00001">
    <property type="entry name" value="Enolase"/>
    <property type="match status" value="1"/>
</dbReference>
<proteinExistence type="predicted"/>
<evidence type="ECO:0000256" key="4">
    <source>
        <dbReference type="ARBA" id="ARBA00022723"/>
    </source>
</evidence>
<dbReference type="SFLD" id="SFLDG00179">
    <property type="entry name" value="mandelate_racemase"/>
    <property type="match status" value="1"/>
</dbReference>
<dbReference type="InterPro" id="IPR029017">
    <property type="entry name" value="Enolase-like_N"/>
</dbReference>
<dbReference type="InterPro" id="IPR036849">
    <property type="entry name" value="Enolase-like_C_sf"/>
</dbReference>
<dbReference type="Pfam" id="PF02746">
    <property type="entry name" value="MR_MLE_N"/>
    <property type="match status" value="1"/>
</dbReference>
<evidence type="ECO:0000313" key="9">
    <source>
        <dbReference type="Proteomes" id="UP000537260"/>
    </source>
</evidence>
<evidence type="ECO:0000256" key="5">
    <source>
        <dbReference type="ARBA" id="ARBA00022842"/>
    </source>
</evidence>
<dbReference type="FunFam" id="3.20.20.120:FF:000007">
    <property type="entry name" value="Mitochondrial enolase superfamily member 1"/>
    <property type="match status" value="1"/>
</dbReference>
<dbReference type="SUPFAM" id="SSF54826">
    <property type="entry name" value="Enolase N-terminal domain-like"/>
    <property type="match status" value="1"/>
</dbReference>
<dbReference type="RefSeq" id="WP_179579786.1">
    <property type="nucleotide sequence ID" value="NZ_JACCFM010000001.1"/>
</dbReference>
<dbReference type="GO" id="GO:0009063">
    <property type="term" value="P:amino acid catabolic process"/>
    <property type="evidence" value="ECO:0007669"/>
    <property type="project" value="InterPro"/>
</dbReference>
<dbReference type="PANTHER" id="PTHR13794:SF58">
    <property type="entry name" value="MITOCHONDRIAL ENOLASE SUPERFAMILY MEMBER 1"/>
    <property type="match status" value="1"/>
</dbReference>
<dbReference type="SUPFAM" id="SSF51604">
    <property type="entry name" value="Enolase C-terminal domain-like"/>
    <property type="match status" value="1"/>
</dbReference>
<comment type="caution">
    <text evidence="8">The sequence shown here is derived from an EMBL/GenBank/DDBJ whole genome shotgun (WGS) entry which is preliminary data.</text>
</comment>
<dbReference type="InterPro" id="IPR034610">
    <property type="entry name" value="L-fuconate_dehydratase"/>
</dbReference>
<dbReference type="Proteomes" id="UP000537260">
    <property type="component" value="Unassembled WGS sequence"/>
</dbReference>
<keyword evidence="6 8" id="KW-0456">Lyase</keyword>
<protein>
    <recommendedName>
        <fullName evidence="3">L-fuconate dehydratase</fullName>
        <ecNumber evidence="3">4.2.1.68</ecNumber>
    </recommendedName>
</protein>
<dbReference type="Gene3D" id="3.20.20.120">
    <property type="entry name" value="Enolase-like C-terminal domain"/>
    <property type="match status" value="1"/>
</dbReference>
<evidence type="ECO:0000313" key="8">
    <source>
        <dbReference type="EMBL" id="NYJ21140.1"/>
    </source>
</evidence>
<dbReference type="Gene3D" id="3.30.390.10">
    <property type="entry name" value="Enolase-like, N-terminal domain"/>
    <property type="match status" value="1"/>
</dbReference>
<dbReference type="InterPro" id="IPR046945">
    <property type="entry name" value="RHMD-like"/>
</dbReference>
<keyword evidence="9" id="KW-1185">Reference proteome</keyword>
<dbReference type="Pfam" id="PF13378">
    <property type="entry name" value="MR_MLE_C"/>
    <property type="match status" value="1"/>
</dbReference>
<dbReference type="InterPro" id="IPR029065">
    <property type="entry name" value="Enolase_C-like"/>
</dbReference>
<dbReference type="AlphaFoldDB" id="A0A7Z0J755"/>
<keyword evidence="4" id="KW-0479">Metal-binding</keyword>
<reference evidence="8 9" key="1">
    <citation type="submission" date="2020-07" db="EMBL/GenBank/DDBJ databases">
        <title>Sequencing the genomes of 1000 actinobacteria strains.</title>
        <authorList>
            <person name="Klenk H.-P."/>
        </authorList>
    </citation>
    <scope>NUCLEOTIDE SEQUENCE [LARGE SCALE GENOMIC DNA]</scope>
    <source>
        <strain evidence="8 9">LI1</strain>
    </source>
</reference>
<dbReference type="PANTHER" id="PTHR13794">
    <property type="entry name" value="ENOLASE SUPERFAMILY, MANDELATE RACEMASE"/>
    <property type="match status" value="1"/>
</dbReference>
<dbReference type="GO" id="GO:0016052">
    <property type="term" value="P:carbohydrate catabolic process"/>
    <property type="evidence" value="ECO:0007669"/>
    <property type="project" value="InterPro"/>
</dbReference>
<organism evidence="8 9">
    <name type="scientific">Glaciibacter psychrotolerans</name>
    <dbReference type="NCBI Taxonomy" id="670054"/>
    <lineage>
        <taxon>Bacteria</taxon>
        <taxon>Bacillati</taxon>
        <taxon>Actinomycetota</taxon>
        <taxon>Actinomycetes</taxon>
        <taxon>Micrococcales</taxon>
        <taxon>Microbacteriaceae</taxon>
        <taxon>Glaciibacter</taxon>
    </lineage>
</organism>
<gene>
    <name evidence="8" type="ORF">HNR05_002931</name>
</gene>
<accession>A0A7Z0J755</accession>
<dbReference type="SMART" id="SM00922">
    <property type="entry name" value="MR_MLE"/>
    <property type="match status" value="1"/>
</dbReference>
<dbReference type="EC" id="4.2.1.68" evidence="3"/>
<dbReference type="PROSITE" id="PS00909">
    <property type="entry name" value="MR_MLE_2"/>
    <property type="match status" value="1"/>
</dbReference>
<comment type="cofactor">
    <cofactor evidence="2">
        <name>Mg(2+)</name>
        <dbReference type="ChEBI" id="CHEBI:18420"/>
    </cofactor>
</comment>
<evidence type="ECO:0000259" key="7">
    <source>
        <dbReference type="SMART" id="SM00922"/>
    </source>
</evidence>
<dbReference type="EMBL" id="JACCFM010000001">
    <property type="protein sequence ID" value="NYJ21140.1"/>
    <property type="molecule type" value="Genomic_DNA"/>
</dbReference>
<dbReference type="InterPro" id="IPR018110">
    <property type="entry name" value="Mandel_Rmase/mucon_lact_enz_CS"/>
</dbReference>
<dbReference type="SFLD" id="SFLDF00111">
    <property type="entry name" value="L-fuconate_dehydratase"/>
    <property type="match status" value="1"/>
</dbReference>
<sequence>MSTVIALETSDVRFPTSTSLDGSDAMNLDPDYSVAYVRVVTDDADGHEGHGFVFTIGRGNDVQVAGIEALAAHVVGRNVEDLLENMGATWREFVWDSQLRWLGPEKGVMHMAIGAVVNALWDLKAKRASLPLWQLLGRMTPEQIVELVDFRYLTDAMTPEDALDILRQAAPGKAEREAELLASGYPAYTTTPGWLGYSDEKLVRLAKEAVADGFDMIKLKVGGNLEDDIRRMRLAREAVGPDIRIGTDANQRWGVAEAIEWMSHLAEFDVAWIEEPTSPDDILAHAAIARGVHPIPVATGEHMANRIMFKQFLQADALQVLQIDATRVGGVNENIAIMLMAAKFGVPVCPHAGGVGLCEAVQHLSMFDFVAISGTTEGRVIEFVDHLHEHFVTPVVMRNGAYQAPTAPGAGTEMYAASRAEFAYQAQARTVDA</sequence>
<dbReference type="InterPro" id="IPR013341">
    <property type="entry name" value="Mandelate_racemase_N_dom"/>
</dbReference>
<comment type="catalytic activity">
    <reaction evidence="1">
        <text>L-fuconate = 2-dehydro-3-deoxy-L-fuconate + H2O</text>
        <dbReference type="Rhea" id="RHEA:22772"/>
        <dbReference type="ChEBI" id="CHEBI:15377"/>
        <dbReference type="ChEBI" id="CHEBI:21291"/>
        <dbReference type="ChEBI" id="CHEBI:37448"/>
        <dbReference type="EC" id="4.2.1.68"/>
    </reaction>
</comment>
<evidence type="ECO:0000256" key="6">
    <source>
        <dbReference type="ARBA" id="ARBA00023239"/>
    </source>
</evidence>